<name>A0A7V8JKH3_STEMA</name>
<gene>
    <name evidence="2" type="ORF">GAK31_02926</name>
</gene>
<feature type="transmembrane region" description="Helical" evidence="1">
    <location>
        <begin position="32"/>
        <end position="50"/>
    </location>
</feature>
<dbReference type="Pfam" id="PF09842">
    <property type="entry name" value="DUF2069"/>
    <property type="match status" value="1"/>
</dbReference>
<feature type="transmembrane region" description="Helical" evidence="1">
    <location>
        <begin position="57"/>
        <end position="77"/>
    </location>
</feature>
<dbReference type="AlphaFoldDB" id="A0A7V8JKH3"/>
<feature type="transmembrane region" description="Helical" evidence="1">
    <location>
        <begin position="83"/>
        <end position="104"/>
    </location>
</feature>
<comment type="caution">
    <text evidence="2">The sequence shown here is derived from an EMBL/GenBank/DDBJ whole genome shotgun (WGS) entry which is preliminary data.</text>
</comment>
<accession>A0A7V8JKH3</accession>
<dbReference type="Proteomes" id="UP000487117">
    <property type="component" value="Unassembled WGS sequence"/>
</dbReference>
<evidence type="ECO:0008006" key="4">
    <source>
        <dbReference type="Google" id="ProtNLM"/>
    </source>
</evidence>
<evidence type="ECO:0000313" key="2">
    <source>
        <dbReference type="EMBL" id="KAF1013904.1"/>
    </source>
</evidence>
<keyword evidence="1" id="KW-0472">Membrane</keyword>
<reference evidence="3" key="1">
    <citation type="journal article" date="2020" name="MBio">
        <title>Horizontal gene transfer to a defensive symbiont with a reduced genome amongst a multipartite beetle microbiome.</title>
        <authorList>
            <person name="Waterworth S.C."/>
            <person name="Florez L.V."/>
            <person name="Rees E.R."/>
            <person name="Hertweck C."/>
            <person name="Kaltenpoth M."/>
            <person name="Kwan J.C."/>
        </authorList>
    </citation>
    <scope>NUCLEOTIDE SEQUENCE [LARGE SCALE GENOMIC DNA]</scope>
</reference>
<evidence type="ECO:0000313" key="3">
    <source>
        <dbReference type="Proteomes" id="UP000487117"/>
    </source>
</evidence>
<evidence type="ECO:0000256" key="1">
    <source>
        <dbReference type="SAM" id="Phobius"/>
    </source>
</evidence>
<sequence>MSERRLRTTLLLALMALAALYVGWFINDKHWLATQLVFTAPPLALGFALLPGWRKAGFWASVLALGWFSHGVMSAWSHPETRTLALIEVVLSLLVIFAACLPGLRARLGRRR</sequence>
<keyword evidence="1" id="KW-0812">Transmembrane</keyword>
<dbReference type="InterPro" id="IPR018643">
    <property type="entry name" value="DUF2069_membrane"/>
</dbReference>
<dbReference type="EMBL" id="WNDS01000004">
    <property type="protein sequence ID" value="KAF1013904.1"/>
    <property type="molecule type" value="Genomic_DNA"/>
</dbReference>
<proteinExistence type="predicted"/>
<organism evidence="2 3">
    <name type="scientific">Stenotrophomonas maltophilia</name>
    <name type="common">Pseudomonas maltophilia</name>
    <name type="synonym">Xanthomonas maltophilia</name>
    <dbReference type="NCBI Taxonomy" id="40324"/>
    <lineage>
        <taxon>Bacteria</taxon>
        <taxon>Pseudomonadati</taxon>
        <taxon>Pseudomonadota</taxon>
        <taxon>Gammaproteobacteria</taxon>
        <taxon>Lysobacterales</taxon>
        <taxon>Lysobacteraceae</taxon>
        <taxon>Stenotrophomonas</taxon>
        <taxon>Stenotrophomonas maltophilia group</taxon>
    </lineage>
</organism>
<feature type="transmembrane region" description="Helical" evidence="1">
    <location>
        <begin position="9"/>
        <end position="26"/>
    </location>
</feature>
<keyword evidence="1" id="KW-1133">Transmembrane helix</keyword>
<protein>
    <recommendedName>
        <fullName evidence="4">DUF2069 domain-containing protein</fullName>
    </recommendedName>
</protein>